<dbReference type="InterPro" id="IPR023397">
    <property type="entry name" value="SAM-dep_MeTrfase_MraW_recog"/>
</dbReference>
<feature type="binding site" evidence="6">
    <location>
        <begin position="30"/>
        <end position="32"/>
    </location>
    <ligand>
        <name>S-adenosyl-L-methionine</name>
        <dbReference type="ChEBI" id="CHEBI:59789"/>
    </ligand>
</feature>
<evidence type="ECO:0000313" key="9">
    <source>
        <dbReference type="Proteomes" id="UP000230790"/>
    </source>
</evidence>
<dbReference type="SUPFAM" id="SSF81799">
    <property type="entry name" value="Putative methyltransferase TM0872, insert domain"/>
    <property type="match status" value="1"/>
</dbReference>
<feature type="compositionally biased region" description="Basic and acidic residues" evidence="7">
    <location>
        <begin position="264"/>
        <end position="288"/>
    </location>
</feature>
<evidence type="ECO:0000256" key="6">
    <source>
        <dbReference type="HAMAP-Rule" id="MF_01007"/>
    </source>
</evidence>
<feature type="compositionally biased region" description="Basic and acidic residues" evidence="7">
    <location>
        <begin position="298"/>
        <end position="309"/>
    </location>
</feature>
<keyword evidence="4 6" id="KW-0808">Transferase</keyword>
<dbReference type="NCBIfam" id="TIGR00006">
    <property type="entry name" value="16S rRNA (cytosine(1402)-N(4))-methyltransferase RsmH"/>
    <property type="match status" value="1"/>
</dbReference>
<dbReference type="InterPro" id="IPR002903">
    <property type="entry name" value="RsmH"/>
</dbReference>
<feature type="binding site" evidence="6">
    <location>
        <position position="50"/>
    </location>
    <ligand>
        <name>S-adenosyl-L-methionine</name>
        <dbReference type="ChEBI" id="CHEBI:59789"/>
    </ligand>
</feature>
<dbReference type="EC" id="2.1.1.199" evidence="6"/>
<comment type="caution">
    <text evidence="8">The sequence shown here is derived from an EMBL/GenBank/DDBJ whole genome shotgun (WGS) entry which is preliminary data.</text>
</comment>
<protein>
    <recommendedName>
        <fullName evidence="6">Ribosomal RNA small subunit methyltransferase H</fullName>
        <ecNumber evidence="6">2.1.1.199</ecNumber>
    </recommendedName>
    <alternativeName>
        <fullName evidence="6">16S rRNA m(4)C1402 methyltransferase</fullName>
    </alternativeName>
    <alternativeName>
        <fullName evidence="6">rRNA (cytosine-N(4)-)-methyltransferase RsmH</fullName>
    </alternativeName>
</protein>
<dbReference type="Proteomes" id="UP000230790">
    <property type="component" value="Unassembled WGS sequence"/>
</dbReference>
<evidence type="ECO:0000256" key="1">
    <source>
        <dbReference type="ARBA" id="ARBA00010396"/>
    </source>
</evidence>
<keyword evidence="5 6" id="KW-0949">S-adenosyl-L-methionine</keyword>
<comment type="similarity">
    <text evidence="1 6">Belongs to the methyltransferase superfamily. RsmH family.</text>
</comment>
<comment type="function">
    <text evidence="6">Specifically methylates the N4 position of cytidine in position 1402 (C1402) of 16S rRNA.</text>
</comment>
<dbReference type="Pfam" id="PF01795">
    <property type="entry name" value="Methyltransf_5"/>
    <property type="match status" value="1"/>
</dbReference>
<evidence type="ECO:0000256" key="4">
    <source>
        <dbReference type="ARBA" id="ARBA00022679"/>
    </source>
</evidence>
<dbReference type="InterPro" id="IPR029063">
    <property type="entry name" value="SAM-dependent_MTases_sf"/>
</dbReference>
<dbReference type="PANTHER" id="PTHR11265:SF0">
    <property type="entry name" value="12S RRNA N4-METHYLCYTIDINE METHYLTRANSFERASE"/>
    <property type="match status" value="1"/>
</dbReference>
<feature type="region of interest" description="Disordered" evidence="7">
    <location>
        <begin position="258"/>
        <end position="309"/>
    </location>
</feature>
<evidence type="ECO:0000256" key="7">
    <source>
        <dbReference type="SAM" id="MobiDB-lite"/>
    </source>
</evidence>
<dbReference type="EMBL" id="PGTN01000033">
    <property type="protein sequence ID" value="PJF47845.1"/>
    <property type="molecule type" value="Genomic_DNA"/>
</dbReference>
<evidence type="ECO:0000313" key="8">
    <source>
        <dbReference type="EMBL" id="PJF47845.1"/>
    </source>
</evidence>
<dbReference type="Gene3D" id="3.40.50.150">
    <property type="entry name" value="Vaccinia Virus protein VP39"/>
    <property type="match status" value="1"/>
</dbReference>
<gene>
    <name evidence="6" type="primary">rsmH</name>
    <name evidence="8" type="ORF">CUN48_06585</name>
</gene>
<dbReference type="GO" id="GO:0071424">
    <property type="term" value="F:rRNA (cytosine-N4-)-methyltransferase activity"/>
    <property type="evidence" value="ECO:0007669"/>
    <property type="project" value="UniProtKB-UniRule"/>
</dbReference>
<comment type="catalytic activity">
    <reaction evidence="6">
        <text>cytidine(1402) in 16S rRNA + S-adenosyl-L-methionine = N(4)-methylcytidine(1402) in 16S rRNA + S-adenosyl-L-homocysteine + H(+)</text>
        <dbReference type="Rhea" id="RHEA:42928"/>
        <dbReference type="Rhea" id="RHEA-COMP:10286"/>
        <dbReference type="Rhea" id="RHEA-COMP:10287"/>
        <dbReference type="ChEBI" id="CHEBI:15378"/>
        <dbReference type="ChEBI" id="CHEBI:57856"/>
        <dbReference type="ChEBI" id="CHEBI:59789"/>
        <dbReference type="ChEBI" id="CHEBI:74506"/>
        <dbReference type="ChEBI" id="CHEBI:82748"/>
        <dbReference type="EC" id="2.1.1.199"/>
    </reaction>
</comment>
<dbReference type="GO" id="GO:0070475">
    <property type="term" value="P:rRNA base methylation"/>
    <property type="evidence" value="ECO:0007669"/>
    <property type="project" value="UniProtKB-UniRule"/>
</dbReference>
<feature type="binding site" evidence="6">
    <location>
        <position position="99"/>
    </location>
    <ligand>
        <name>S-adenosyl-L-methionine</name>
        <dbReference type="ChEBI" id="CHEBI:59789"/>
    </ligand>
</feature>
<feature type="binding site" evidence="6">
    <location>
        <position position="106"/>
    </location>
    <ligand>
        <name>S-adenosyl-L-methionine</name>
        <dbReference type="ChEBI" id="CHEBI:59789"/>
    </ligand>
</feature>
<keyword evidence="3 6" id="KW-0489">Methyltransferase</keyword>
<dbReference type="SUPFAM" id="SSF53335">
    <property type="entry name" value="S-adenosyl-L-methionine-dependent methyltransferases"/>
    <property type="match status" value="1"/>
</dbReference>
<dbReference type="PIRSF" id="PIRSF004486">
    <property type="entry name" value="MraW"/>
    <property type="match status" value="1"/>
</dbReference>
<dbReference type="AlphaFoldDB" id="A0A2M8QDF5"/>
<dbReference type="Gene3D" id="1.10.150.170">
    <property type="entry name" value="Putative methyltransferase TM0872, insert domain"/>
    <property type="match status" value="1"/>
</dbReference>
<dbReference type="HAMAP" id="MF_01007">
    <property type="entry name" value="16SrRNA_methyltr_H"/>
    <property type="match status" value="1"/>
</dbReference>
<dbReference type="GO" id="GO:0005737">
    <property type="term" value="C:cytoplasm"/>
    <property type="evidence" value="ECO:0007669"/>
    <property type="project" value="UniProtKB-SubCell"/>
</dbReference>
<evidence type="ECO:0000256" key="3">
    <source>
        <dbReference type="ARBA" id="ARBA00022603"/>
    </source>
</evidence>
<reference evidence="8 9" key="1">
    <citation type="submission" date="2017-11" db="EMBL/GenBank/DDBJ databases">
        <title>Evolution of Phototrophy in the Chloroflexi Phylum Driven by Horizontal Gene Transfer.</title>
        <authorList>
            <person name="Ward L.M."/>
            <person name="Hemp J."/>
            <person name="Shih P.M."/>
            <person name="Mcglynn S.E."/>
            <person name="Fischer W."/>
        </authorList>
    </citation>
    <scope>NUCLEOTIDE SEQUENCE [LARGE SCALE GENOMIC DNA]</scope>
    <source>
        <strain evidence="8">JP3_7</strain>
    </source>
</reference>
<keyword evidence="2 6" id="KW-0698">rRNA processing</keyword>
<organism evidence="8 9">
    <name type="scientific">Candidatus Thermofonsia Clade 3 bacterium</name>
    <dbReference type="NCBI Taxonomy" id="2364212"/>
    <lineage>
        <taxon>Bacteria</taxon>
        <taxon>Bacillati</taxon>
        <taxon>Chloroflexota</taxon>
        <taxon>Candidatus Thermofontia</taxon>
        <taxon>Candidatus Thermofonsia Clade 3</taxon>
    </lineage>
</organism>
<dbReference type="PANTHER" id="PTHR11265">
    <property type="entry name" value="S-ADENOSYL-METHYLTRANSFERASE MRAW"/>
    <property type="match status" value="1"/>
</dbReference>
<evidence type="ECO:0000256" key="5">
    <source>
        <dbReference type="ARBA" id="ARBA00022691"/>
    </source>
</evidence>
<comment type="subcellular location">
    <subcellularLocation>
        <location evidence="6">Cytoplasm</location>
    </subcellularLocation>
</comment>
<keyword evidence="6" id="KW-0963">Cytoplasm</keyword>
<accession>A0A2M8QDF5</accession>
<name>A0A2M8QDF5_9CHLR</name>
<feature type="binding site" evidence="6">
    <location>
        <position position="78"/>
    </location>
    <ligand>
        <name>S-adenosyl-L-methionine</name>
        <dbReference type="ChEBI" id="CHEBI:59789"/>
    </ligand>
</feature>
<evidence type="ECO:0000256" key="2">
    <source>
        <dbReference type="ARBA" id="ARBA00022552"/>
    </source>
</evidence>
<sequence>MHAPVLFDEVIQALQPRKGGRYLDCTLGGGGHTQGILDASAPDGRVLAMDADAEAIARARERLSSAYADRLMLRQAWLDAAPSLARALGFAPLDGVLVDLGLSSDQLDAAERGFSFMRDGPLDMRFDRTQGEPAWALIEHMDVHSLTEMLREYGEVRNARRVAEAIWQARPVVTTGQLRDIVAGVARTRSSRIHPATQVFQALRIAVNDELRRLKEALPELIALLRPGGRIAVITFHSLEDRIVKEVFRREWRSQVAQPGFGGGEDRPARIRPVNKEPIRPSEAELSRNPRARSAKLRVAERVADDRAE</sequence>
<proteinExistence type="inferred from homology"/>